<dbReference type="InterPro" id="IPR039424">
    <property type="entry name" value="SBP_5"/>
</dbReference>
<feature type="domain" description="Solute-binding protein family 5" evidence="5">
    <location>
        <begin position="88"/>
        <end position="354"/>
    </location>
</feature>
<dbReference type="PIRSF" id="PIRSF002741">
    <property type="entry name" value="MppA"/>
    <property type="match status" value="1"/>
</dbReference>
<dbReference type="GO" id="GO:0015833">
    <property type="term" value="P:peptide transport"/>
    <property type="evidence" value="ECO:0007669"/>
    <property type="project" value="TreeGrafter"/>
</dbReference>
<dbReference type="EMBL" id="LCNO01000009">
    <property type="protein sequence ID" value="KKU57797.1"/>
    <property type="molecule type" value="Genomic_DNA"/>
</dbReference>
<dbReference type="GO" id="GO:0042597">
    <property type="term" value="C:periplasmic space"/>
    <property type="evidence" value="ECO:0007669"/>
    <property type="project" value="UniProtKB-ARBA"/>
</dbReference>
<proteinExistence type="inferred from homology"/>
<dbReference type="STRING" id="1618358.UX80_C0009G0012"/>
<dbReference type="Gene3D" id="3.10.105.10">
    <property type="entry name" value="Dipeptide-binding Protein, Domain 3"/>
    <property type="match status" value="1"/>
</dbReference>
<keyword evidence="2" id="KW-0813">Transport</keyword>
<evidence type="ECO:0000256" key="4">
    <source>
        <dbReference type="SAM" id="Phobius"/>
    </source>
</evidence>
<evidence type="ECO:0000313" key="7">
    <source>
        <dbReference type="Proteomes" id="UP000034307"/>
    </source>
</evidence>
<keyword evidence="3" id="KW-0732">Signal</keyword>
<evidence type="ECO:0000259" key="5">
    <source>
        <dbReference type="Pfam" id="PF00496"/>
    </source>
</evidence>
<dbReference type="GO" id="GO:1904680">
    <property type="term" value="F:peptide transmembrane transporter activity"/>
    <property type="evidence" value="ECO:0007669"/>
    <property type="project" value="TreeGrafter"/>
</dbReference>
<dbReference type="Gene3D" id="3.90.76.10">
    <property type="entry name" value="Dipeptide-binding Protein, Domain 1"/>
    <property type="match status" value="1"/>
</dbReference>
<dbReference type="GO" id="GO:0043190">
    <property type="term" value="C:ATP-binding cassette (ABC) transporter complex"/>
    <property type="evidence" value="ECO:0007669"/>
    <property type="project" value="InterPro"/>
</dbReference>
<dbReference type="InterPro" id="IPR030678">
    <property type="entry name" value="Peptide/Ni-bd"/>
</dbReference>
<evidence type="ECO:0000313" key="6">
    <source>
        <dbReference type="EMBL" id="KKU57797.1"/>
    </source>
</evidence>
<evidence type="ECO:0000256" key="3">
    <source>
        <dbReference type="ARBA" id="ARBA00022729"/>
    </source>
</evidence>
<dbReference type="AlphaFoldDB" id="A0A0G1RL27"/>
<reference evidence="6 7" key="1">
    <citation type="journal article" date="2015" name="Nature">
        <title>rRNA introns, odd ribosomes, and small enigmatic genomes across a large radiation of phyla.</title>
        <authorList>
            <person name="Brown C.T."/>
            <person name="Hug L.A."/>
            <person name="Thomas B.C."/>
            <person name="Sharon I."/>
            <person name="Castelle C.J."/>
            <person name="Singh A."/>
            <person name="Wilkins M.J."/>
            <person name="Williams K.H."/>
            <person name="Banfield J.F."/>
        </authorList>
    </citation>
    <scope>NUCLEOTIDE SEQUENCE [LARGE SCALE GENOMIC DNA]</scope>
</reference>
<organism evidence="6 7">
    <name type="scientific">Candidatus Amesbacteria bacterium GW2011_GWA2_47_11b</name>
    <dbReference type="NCBI Taxonomy" id="1618358"/>
    <lineage>
        <taxon>Bacteria</taxon>
        <taxon>Candidatus Amesiibacteriota</taxon>
    </lineage>
</organism>
<comment type="caution">
    <text evidence="6">The sequence shown here is derived from an EMBL/GenBank/DDBJ whole genome shotgun (WGS) entry which is preliminary data.</text>
</comment>
<dbReference type="Proteomes" id="UP000034307">
    <property type="component" value="Unassembled WGS sequence"/>
</dbReference>
<keyword evidence="4" id="KW-0472">Membrane</keyword>
<dbReference type="InterPro" id="IPR000914">
    <property type="entry name" value="SBP_5_dom"/>
</dbReference>
<gene>
    <name evidence="6" type="ORF">UX80_C0009G0012</name>
</gene>
<dbReference type="PANTHER" id="PTHR30290">
    <property type="entry name" value="PERIPLASMIC BINDING COMPONENT OF ABC TRANSPORTER"/>
    <property type="match status" value="1"/>
</dbReference>
<evidence type="ECO:0000256" key="2">
    <source>
        <dbReference type="ARBA" id="ARBA00022448"/>
    </source>
</evidence>
<dbReference type="CDD" id="cd00995">
    <property type="entry name" value="PBP2_NikA_DppA_OppA_like"/>
    <property type="match status" value="1"/>
</dbReference>
<keyword evidence="4" id="KW-1133">Transmembrane helix</keyword>
<dbReference type="Pfam" id="PF00496">
    <property type="entry name" value="SBP_bac_5"/>
    <property type="match status" value="1"/>
</dbReference>
<keyword evidence="4" id="KW-0812">Transmembrane</keyword>
<accession>A0A0G1RL27</accession>
<evidence type="ECO:0000256" key="1">
    <source>
        <dbReference type="ARBA" id="ARBA00005695"/>
    </source>
</evidence>
<comment type="similarity">
    <text evidence="1">Belongs to the bacterial solute-binding protein 5 family.</text>
</comment>
<name>A0A0G1RL27_9BACT</name>
<dbReference type="SUPFAM" id="SSF53850">
    <property type="entry name" value="Periplasmic binding protein-like II"/>
    <property type="match status" value="1"/>
</dbReference>
<dbReference type="Gene3D" id="3.40.190.10">
    <property type="entry name" value="Periplasmic binding protein-like II"/>
    <property type="match status" value="1"/>
</dbReference>
<protein>
    <submittedName>
        <fullName evidence="6">Extracellular solute-binding protein family 5</fullName>
    </submittedName>
</protein>
<sequence>MSSPFKQLRFGSRLLVAFLTKYYLAVILGAVLGSLVFVFSPKLLPYLPRYRPTQTIAVVGRYTLSEIPLSIQQKISLGLTTVSPSGQPVAGLAKSWEVDSTGKSYTFTLDSGLHWQNGSPIKAQDINYHFKDTDFVYPADDQIVVNLKEPYSPLPVVLSRPAFKTGLLGAGSYKVATLKKTGQTVNTLTLTPADSTSRLPRLRYYFYPTEAQARLAFKSGTVNFLEDIQDPADLAEWPSLRISPFGQKDRYIGIFLNTTQLEKSLRQSLAYAIDKSHWQNRAYGPLSPTSWAYNPDVKPYDLDLVRAKQLLAKVGKKPDKLLLTTLPIYLSVAEAVKSDWQALGIPTEVQVVPEIPAEFTALIIGQKIPTDPDQYSLWHSTQETNISHFNHPRADKLLEDGRKTLDTAARKTIYFDFQKFLSEELPVIFLYHPTTYFISRM</sequence>
<dbReference type="PANTHER" id="PTHR30290:SF9">
    <property type="entry name" value="OLIGOPEPTIDE-BINDING PROTEIN APPA"/>
    <property type="match status" value="1"/>
</dbReference>
<feature type="transmembrane region" description="Helical" evidence="4">
    <location>
        <begin position="20"/>
        <end position="39"/>
    </location>
</feature>